<dbReference type="Pfam" id="PF00588">
    <property type="entry name" value="SpoU_methylase"/>
    <property type="match status" value="1"/>
</dbReference>
<keyword evidence="2" id="KW-0489">Methyltransferase</keyword>
<dbReference type="PANTHER" id="PTHR42971">
    <property type="entry name" value="TRNA (CYTIDINE(34)-2'-O)-METHYLTRANSFERASE"/>
    <property type="match status" value="1"/>
</dbReference>
<dbReference type="EMBL" id="JBBWWQ010000001">
    <property type="protein sequence ID" value="KAK8957906.1"/>
    <property type="molecule type" value="Genomic_DNA"/>
</dbReference>
<protein>
    <recommendedName>
        <fullName evidence="7">tRNA/rRNA methyltransferase SpoU type domain-containing protein</fullName>
    </recommendedName>
</protein>
<dbReference type="PANTHER" id="PTHR42971:SF1">
    <property type="entry name" value="TRNA (CYTIDINE(34)-2'-O)-METHYLTRANSFERASE"/>
    <property type="match status" value="1"/>
</dbReference>
<dbReference type="GO" id="GO:0003723">
    <property type="term" value="F:RNA binding"/>
    <property type="evidence" value="ECO:0007669"/>
    <property type="project" value="InterPro"/>
</dbReference>
<sequence>MFVQKQRCACLCGNDDTPVCEDPPSIWRKRHLALAETTRRMRAGKTDGWRKLQCDGWRKRKLRDARRKRDAAWGETSDGRCSGPGAQSGNMDANTGGTEVGGTAGQTNCYDYDKFSGEIWQGEGPTGKRASGEEILRPKLVSPPSVGNTGVVSCTCRRSRPGDQRKEPLGYKVDDTKLKRAGLDYWPYPFHLYVVVKIHGSWTEFREYFALQEGEKRLLAFTKRGTNIHSEFSYRRGDWLVFGSETCGLPPDALQDCVREGMGGGTIRIPMVETYVRCLNLSVSVGISLYEAARQLNYQQLQFPAANEGERLFITEDIFG</sequence>
<reference evidence="8 9" key="1">
    <citation type="journal article" date="2022" name="Nat. Plants">
        <title>Genomes of leafy and leafless Platanthera orchids illuminate the evolution of mycoheterotrophy.</title>
        <authorList>
            <person name="Li M.H."/>
            <person name="Liu K.W."/>
            <person name="Li Z."/>
            <person name="Lu H.C."/>
            <person name="Ye Q.L."/>
            <person name="Zhang D."/>
            <person name="Wang J.Y."/>
            <person name="Li Y.F."/>
            <person name="Zhong Z.M."/>
            <person name="Liu X."/>
            <person name="Yu X."/>
            <person name="Liu D.K."/>
            <person name="Tu X.D."/>
            <person name="Liu B."/>
            <person name="Hao Y."/>
            <person name="Liao X.Y."/>
            <person name="Jiang Y.T."/>
            <person name="Sun W.H."/>
            <person name="Chen J."/>
            <person name="Chen Y.Q."/>
            <person name="Ai Y."/>
            <person name="Zhai J.W."/>
            <person name="Wu S.S."/>
            <person name="Zhou Z."/>
            <person name="Hsiao Y.Y."/>
            <person name="Wu W.L."/>
            <person name="Chen Y.Y."/>
            <person name="Lin Y.F."/>
            <person name="Hsu J.L."/>
            <person name="Li C.Y."/>
            <person name="Wang Z.W."/>
            <person name="Zhao X."/>
            <person name="Zhong W.Y."/>
            <person name="Ma X.K."/>
            <person name="Ma L."/>
            <person name="Huang J."/>
            <person name="Chen G.Z."/>
            <person name="Huang M.Z."/>
            <person name="Huang L."/>
            <person name="Peng D.H."/>
            <person name="Luo Y.B."/>
            <person name="Zou S.Q."/>
            <person name="Chen S.P."/>
            <person name="Lan S."/>
            <person name="Tsai W.C."/>
            <person name="Van de Peer Y."/>
            <person name="Liu Z.J."/>
        </authorList>
    </citation>
    <scope>NUCLEOTIDE SEQUENCE [LARGE SCALE GENOMIC DNA]</scope>
    <source>
        <strain evidence="8">Lor287</strain>
    </source>
</reference>
<evidence type="ECO:0000313" key="9">
    <source>
        <dbReference type="Proteomes" id="UP001418222"/>
    </source>
</evidence>
<dbReference type="GO" id="GO:0002130">
    <property type="term" value="P:wobble position ribose methylation"/>
    <property type="evidence" value="ECO:0007669"/>
    <property type="project" value="TreeGrafter"/>
</dbReference>
<dbReference type="Proteomes" id="UP001418222">
    <property type="component" value="Unassembled WGS sequence"/>
</dbReference>
<evidence type="ECO:0000256" key="2">
    <source>
        <dbReference type="ARBA" id="ARBA00022603"/>
    </source>
</evidence>
<comment type="caution">
    <text evidence="8">The sequence shown here is derived from an EMBL/GenBank/DDBJ whole genome shotgun (WGS) entry which is preliminary data.</text>
</comment>
<feature type="region of interest" description="Disordered" evidence="6">
    <location>
        <begin position="67"/>
        <end position="90"/>
    </location>
</feature>
<proteinExistence type="inferred from homology"/>
<dbReference type="Gene3D" id="3.40.1280.10">
    <property type="match status" value="1"/>
</dbReference>
<keyword evidence="3" id="KW-0808">Transferase</keyword>
<dbReference type="HAMAP" id="MF_01885">
    <property type="entry name" value="tRNA_methyltr_TrmL"/>
    <property type="match status" value="1"/>
</dbReference>
<feature type="domain" description="tRNA/rRNA methyltransferase SpoU type" evidence="7">
    <location>
        <begin position="170"/>
        <end position="290"/>
    </location>
</feature>
<keyword evidence="5" id="KW-0819">tRNA processing</keyword>
<dbReference type="InterPro" id="IPR001537">
    <property type="entry name" value="SpoU_MeTrfase"/>
</dbReference>
<evidence type="ECO:0000256" key="1">
    <source>
        <dbReference type="ARBA" id="ARBA00022490"/>
    </source>
</evidence>
<dbReference type="InterPro" id="IPR016914">
    <property type="entry name" value="TrmL"/>
</dbReference>
<evidence type="ECO:0000259" key="7">
    <source>
        <dbReference type="Pfam" id="PF00588"/>
    </source>
</evidence>
<evidence type="ECO:0000256" key="3">
    <source>
        <dbReference type="ARBA" id="ARBA00022679"/>
    </source>
</evidence>
<name>A0AAP0C1S6_9ASPA</name>
<dbReference type="SUPFAM" id="SSF75217">
    <property type="entry name" value="alpha/beta knot"/>
    <property type="match status" value="1"/>
</dbReference>
<dbReference type="InterPro" id="IPR029028">
    <property type="entry name" value="Alpha/beta_knot_MTases"/>
</dbReference>
<keyword evidence="1" id="KW-0963">Cytoplasm</keyword>
<dbReference type="AlphaFoldDB" id="A0AAP0C1S6"/>
<evidence type="ECO:0000256" key="5">
    <source>
        <dbReference type="ARBA" id="ARBA00022694"/>
    </source>
</evidence>
<evidence type="ECO:0000256" key="6">
    <source>
        <dbReference type="SAM" id="MobiDB-lite"/>
    </source>
</evidence>
<evidence type="ECO:0000256" key="4">
    <source>
        <dbReference type="ARBA" id="ARBA00022691"/>
    </source>
</evidence>
<evidence type="ECO:0000313" key="8">
    <source>
        <dbReference type="EMBL" id="KAK8957906.1"/>
    </source>
</evidence>
<keyword evidence="9" id="KW-1185">Reference proteome</keyword>
<dbReference type="GO" id="GO:0008173">
    <property type="term" value="F:RNA methyltransferase activity"/>
    <property type="evidence" value="ECO:0007669"/>
    <property type="project" value="InterPro"/>
</dbReference>
<accession>A0AAP0C1S6</accession>
<organism evidence="8 9">
    <name type="scientific">Platanthera zijinensis</name>
    <dbReference type="NCBI Taxonomy" id="2320716"/>
    <lineage>
        <taxon>Eukaryota</taxon>
        <taxon>Viridiplantae</taxon>
        <taxon>Streptophyta</taxon>
        <taxon>Embryophyta</taxon>
        <taxon>Tracheophyta</taxon>
        <taxon>Spermatophyta</taxon>
        <taxon>Magnoliopsida</taxon>
        <taxon>Liliopsida</taxon>
        <taxon>Asparagales</taxon>
        <taxon>Orchidaceae</taxon>
        <taxon>Orchidoideae</taxon>
        <taxon>Orchideae</taxon>
        <taxon>Orchidinae</taxon>
        <taxon>Platanthera</taxon>
    </lineage>
</organism>
<dbReference type="InterPro" id="IPR029026">
    <property type="entry name" value="tRNA_m1G_MTases_N"/>
</dbReference>
<keyword evidence="4" id="KW-0949">S-adenosyl-L-methionine</keyword>
<gene>
    <name evidence="8" type="ORF">KSP39_PZI000069</name>
</gene>